<name>A0A7Y7IKD4_9MICC</name>
<keyword evidence="2" id="KW-1185">Reference proteome</keyword>
<dbReference type="Proteomes" id="UP000543556">
    <property type="component" value="Unassembled WGS sequence"/>
</dbReference>
<dbReference type="RefSeq" id="WP_176636218.1">
    <property type="nucleotide sequence ID" value="NZ_JAAMFM010000033.1"/>
</dbReference>
<gene>
    <name evidence="1" type="ORF">G6034_16590</name>
</gene>
<dbReference type="AlphaFoldDB" id="A0A7Y7IKD4"/>
<accession>A0A7Y7IKD4</accession>
<evidence type="ECO:0000313" key="2">
    <source>
        <dbReference type="Proteomes" id="UP000543556"/>
    </source>
</evidence>
<organism evidence="1 2">
    <name type="scientific">Arthrobacter wenxiniae</name>
    <dbReference type="NCBI Taxonomy" id="2713570"/>
    <lineage>
        <taxon>Bacteria</taxon>
        <taxon>Bacillati</taxon>
        <taxon>Actinomycetota</taxon>
        <taxon>Actinomycetes</taxon>
        <taxon>Micrococcales</taxon>
        <taxon>Micrococcaceae</taxon>
        <taxon>Arthrobacter</taxon>
    </lineage>
</organism>
<dbReference type="EMBL" id="JAAMFM010000033">
    <property type="protein sequence ID" value="NVM96496.1"/>
    <property type="molecule type" value="Genomic_DNA"/>
</dbReference>
<sequence length="65" mass="7127">MSTIVSAGGNFYIGAQNGRLRYGFDSLSGASRWCTDMQEADYPARKQEHALSFHYLPSASAPPSR</sequence>
<comment type="caution">
    <text evidence="1">The sequence shown here is derived from an EMBL/GenBank/DDBJ whole genome shotgun (WGS) entry which is preliminary data.</text>
</comment>
<proteinExistence type="predicted"/>
<protein>
    <submittedName>
        <fullName evidence="1">Uncharacterized protein</fullName>
    </submittedName>
</protein>
<reference evidence="1 2" key="1">
    <citation type="submission" date="2020-02" db="EMBL/GenBank/DDBJ databases">
        <title>Genome sequence of strain AETb3-4.</title>
        <authorList>
            <person name="Gao J."/>
            <person name="Zhang X."/>
        </authorList>
    </citation>
    <scope>NUCLEOTIDE SEQUENCE [LARGE SCALE GENOMIC DNA]</scope>
    <source>
        <strain evidence="1 2">AETb3-4</strain>
    </source>
</reference>
<evidence type="ECO:0000313" key="1">
    <source>
        <dbReference type="EMBL" id="NVM96496.1"/>
    </source>
</evidence>